<dbReference type="Ensembl" id="ENSHCOT00000000359.1">
    <property type="protein sequence ID" value="ENSHCOP00000022714.1"/>
    <property type="gene ID" value="ENSHCOG00000010644.1"/>
</dbReference>
<dbReference type="InterPro" id="IPR032695">
    <property type="entry name" value="Integrin_dom_sf"/>
</dbReference>
<evidence type="ECO:0000256" key="12">
    <source>
        <dbReference type="SAM" id="MobiDB-lite"/>
    </source>
</evidence>
<keyword evidence="3" id="KW-0245">EGF-like domain</keyword>
<keyword evidence="6" id="KW-0677">Repeat</keyword>
<keyword evidence="11" id="KW-0325">Glycoprotein</keyword>
<evidence type="ECO:0000256" key="6">
    <source>
        <dbReference type="ARBA" id="ARBA00022737"/>
    </source>
</evidence>
<evidence type="ECO:0000256" key="10">
    <source>
        <dbReference type="ARBA" id="ARBA00023157"/>
    </source>
</evidence>
<keyword evidence="10" id="KW-1015">Disulfide bond</keyword>
<dbReference type="FunFam" id="2.10.25.10:FF:000036">
    <property type="entry name" value="Integrin beta"/>
    <property type="match status" value="1"/>
</dbReference>
<evidence type="ECO:0000313" key="14">
    <source>
        <dbReference type="Ensembl" id="ENSHCOP00000022714.1"/>
    </source>
</evidence>
<evidence type="ECO:0000256" key="9">
    <source>
        <dbReference type="ARBA" id="ARBA00023136"/>
    </source>
</evidence>
<dbReference type="AlphaFoldDB" id="A0A3Q2YX32"/>
<dbReference type="Pfam" id="PF23105">
    <property type="entry name" value="EGF_integrin"/>
    <property type="match status" value="1"/>
</dbReference>
<evidence type="ECO:0000256" key="5">
    <source>
        <dbReference type="ARBA" id="ARBA00022729"/>
    </source>
</evidence>
<protein>
    <recommendedName>
        <fullName evidence="13">Integrin beta epidermal growth factor-like domain-containing protein</fullName>
    </recommendedName>
</protein>
<dbReference type="Gene3D" id="2.10.25.10">
    <property type="entry name" value="Laminin"/>
    <property type="match status" value="1"/>
</dbReference>
<accession>A0A3Q2YX32</accession>
<dbReference type="PANTHER" id="PTHR10082:SF9">
    <property type="entry name" value="INTEGRIN BETA-8"/>
    <property type="match status" value="1"/>
</dbReference>
<name>A0A3Q2YX32_HIPCM</name>
<dbReference type="InterPro" id="IPR057073">
    <property type="entry name" value="EGF_integrin_2"/>
</dbReference>
<dbReference type="GO" id="GO:0016477">
    <property type="term" value="P:cell migration"/>
    <property type="evidence" value="ECO:0007669"/>
    <property type="project" value="TreeGrafter"/>
</dbReference>
<dbReference type="GO" id="GO:0007229">
    <property type="term" value="P:integrin-mediated signaling pathway"/>
    <property type="evidence" value="ECO:0007669"/>
    <property type="project" value="UniProtKB-KW"/>
</dbReference>
<dbReference type="InterPro" id="IPR015812">
    <property type="entry name" value="Integrin_bsu"/>
</dbReference>
<keyword evidence="8" id="KW-0401">Integrin</keyword>
<evidence type="ECO:0000259" key="13">
    <source>
        <dbReference type="Pfam" id="PF23105"/>
    </source>
</evidence>
<dbReference type="PANTHER" id="PTHR10082">
    <property type="entry name" value="INTEGRIN BETA SUBUNIT"/>
    <property type="match status" value="1"/>
</dbReference>
<keyword evidence="9" id="KW-0472">Membrane</keyword>
<keyword evidence="5" id="KW-0732">Signal</keyword>
<dbReference type="SUPFAM" id="SSF69179">
    <property type="entry name" value="Integrin domains"/>
    <property type="match status" value="1"/>
</dbReference>
<feature type="region of interest" description="Disordered" evidence="12">
    <location>
        <begin position="218"/>
        <end position="243"/>
    </location>
</feature>
<dbReference type="Gene3D" id="2.60.40.1510">
    <property type="entry name" value="ntegrin, alpha v. Chain A, domain 3"/>
    <property type="match status" value="1"/>
</dbReference>
<evidence type="ECO:0000256" key="4">
    <source>
        <dbReference type="ARBA" id="ARBA00022692"/>
    </source>
</evidence>
<sequence length="276" mass="29089">MVRPVGYNESTTVRIHSKCQCGCGSTRRCHESGRSPSEGAQVDCSSRGVCECGRCTCEHSRLGTIYGKYCESDDFSCSYKDGLLCAGEFLTGTLSFSTQKCTFKSNENNAKDTTVIKMVLCLFPTGRGACVLGECVCEDNWTGDTLPAEEPVAHKRPLPGVPAEVSLQVGRLAVHFPASGDVAVVRGPAPRARRAVTEALRLPTVGAVASGSARVATRGGARRCRRGERRAPPAGGTGGGGLRVGWPEAIEQVLRAGEEMLNGAGVELRGAVAAQR</sequence>
<dbReference type="GO" id="GO:0098609">
    <property type="term" value="P:cell-cell adhesion"/>
    <property type="evidence" value="ECO:0007669"/>
    <property type="project" value="TreeGrafter"/>
</dbReference>
<dbReference type="GO" id="GO:0009986">
    <property type="term" value="C:cell surface"/>
    <property type="evidence" value="ECO:0007669"/>
    <property type="project" value="TreeGrafter"/>
</dbReference>
<comment type="subcellular location">
    <subcellularLocation>
        <location evidence="1">Membrane</location>
        <topology evidence="1">Single-pass type I membrane protein</topology>
    </subcellularLocation>
</comment>
<dbReference type="Proteomes" id="UP000264820">
    <property type="component" value="Unplaced"/>
</dbReference>
<evidence type="ECO:0000256" key="3">
    <source>
        <dbReference type="ARBA" id="ARBA00022536"/>
    </source>
</evidence>
<dbReference type="STRING" id="109280.ENSHCOP00000022714"/>
<evidence type="ECO:0000256" key="8">
    <source>
        <dbReference type="ARBA" id="ARBA00023037"/>
    </source>
</evidence>
<keyword evidence="15" id="KW-1185">Reference proteome</keyword>
<dbReference type="GO" id="GO:0033627">
    <property type="term" value="P:cell adhesion mediated by integrin"/>
    <property type="evidence" value="ECO:0007669"/>
    <property type="project" value="TreeGrafter"/>
</dbReference>
<evidence type="ECO:0000256" key="2">
    <source>
        <dbReference type="ARBA" id="ARBA00007449"/>
    </source>
</evidence>
<evidence type="ECO:0000256" key="11">
    <source>
        <dbReference type="ARBA" id="ARBA00023180"/>
    </source>
</evidence>
<keyword evidence="7" id="KW-1133">Transmembrane helix</keyword>
<dbReference type="GO" id="GO:0005178">
    <property type="term" value="F:integrin binding"/>
    <property type="evidence" value="ECO:0007669"/>
    <property type="project" value="TreeGrafter"/>
</dbReference>
<dbReference type="GO" id="GO:0005925">
    <property type="term" value="C:focal adhesion"/>
    <property type="evidence" value="ECO:0007669"/>
    <property type="project" value="TreeGrafter"/>
</dbReference>
<organism evidence="14 15">
    <name type="scientific">Hippocampus comes</name>
    <name type="common">Tiger tail seahorse</name>
    <dbReference type="NCBI Taxonomy" id="109280"/>
    <lineage>
        <taxon>Eukaryota</taxon>
        <taxon>Metazoa</taxon>
        <taxon>Chordata</taxon>
        <taxon>Craniata</taxon>
        <taxon>Vertebrata</taxon>
        <taxon>Euteleostomi</taxon>
        <taxon>Actinopterygii</taxon>
        <taxon>Neopterygii</taxon>
        <taxon>Teleostei</taxon>
        <taxon>Neoteleostei</taxon>
        <taxon>Acanthomorphata</taxon>
        <taxon>Syngnathiaria</taxon>
        <taxon>Syngnathiformes</taxon>
        <taxon>Syngnathoidei</taxon>
        <taxon>Syngnathidae</taxon>
        <taxon>Hippocampus</taxon>
    </lineage>
</organism>
<evidence type="ECO:0000256" key="7">
    <source>
        <dbReference type="ARBA" id="ARBA00022989"/>
    </source>
</evidence>
<reference evidence="14" key="1">
    <citation type="submission" date="2025-08" db="UniProtKB">
        <authorList>
            <consortium name="Ensembl"/>
        </authorList>
    </citation>
    <scope>IDENTIFICATION</scope>
</reference>
<proteinExistence type="inferred from homology"/>
<feature type="domain" description="Integrin beta epidermal growth factor-like" evidence="13">
    <location>
        <begin position="40"/>
        <end position="71"/>
    </location>
</feature>
<reference evidence="14" key="2">
    <citation type="submission" date="2025-09" db="UniProtKB">
        <authorList>
            <consortium name="Ensembl"/>
        </authorList>
    </citation>
    <scope>IDENTIFICATION</scope>
</reference>
<keyword evidence="4" id="KW-0812">Transmembrane</keyword>
<evidence type="ECO:0000256" key="1">
    <source>
        <dbReference type="ARBA" id="ARBA00004479"/>
    </source>
</evidence>
<comment type="similarity">
    <text evidence="2">Belongs to the integrin beta chain family.</text>
</comment>
<dbReference type="GO" id="GO:0008305">
    <property type="term" value="C:integrin complex"/>
    <property type="evidence" value="ECO:0007669"/>
    <property type="project" value="TreeGrafter"/>
</dbReference>
<evidence type="ECO:0000313" key="15">
    <source>
        <dbReference type="Proteomes" id="UP000264820"/>
    </source>
</evidence>